<dbReference type="GO" id="GO:0003677">
    <property type="term" value="F:DNA binding"/>
    <property type="evidence" value="ECO:0007669"/>
    <property type="project" value="UniProtKB-KW"/>
</dbReference>
<dbReference type="Pfam" id="PF00126">
    <property type="entry name" value="HTH_1"/>
    <property type="match status" value="1"/>
</dbReference>
<dbReference type="PRINTS" id="PR00039">
    <property type="entry name" value="HTHLYSR"/>
</dbReference>
<feature type="domain" description="HTH lysR-type" evidence="5">
    <location>
        <begin position="7"/>
        <end position="64"/>
    </location>
</feature>
<gene>
    <name evidence="6" type="ORF">G5B46_02320</name>
</gene>
<dbReference type="PANTHER" id="PTHR30118:SF15">
    <property type="entry name" value="TRANSCRIPTIONAL REGULATORY PROTEIN"/>
    <property type="match status" value="1"/>
</dbReference>
<evidence type="ECO:0000256" key="4">
    <source>
        <dbReference type="ARBA" id="ARBA00023163"/>
    </source>
</evidence>
<dbReference type="SUPFAM" id="SSF46785">
    <property type="entry name" value="Winged helix' DNA-binding domain"/>
    <property type="match status" value="1"/>
</dbReference>
<dbReference type="Gene3D" id="3.40.190.10">
    <property type="entry name" value="Periplasmic binding protein-like II"/>
    <property type="match status" value="2"/>
</dbReference>
<dbReference type="Gene3D" id="1.10.10.10">
    <property type="entry name" value="Winged helix-like DNA-binding domain superfamily/Winged helix DNA-binding domain"/>
    <property type="match status" value="1"/>
</dbReference>
<keyword evidence="4" id="KW-0804">Transcription</keyword>
<dbReference type="SUPFAM" id="SSF53850">
    <property type="entry name" value="Periplasmic binding protein-like II"/>
    <property type="match status" value="1"/>
</dbReference>
<evidence type="ECO:0000313" key="6">
    <source>
        <dbReference type="EMBL" id="NGM48435.1"/>
    </source>
</evidence>
<organism evidence="6">
    <name type="scientific">Caulobacter sp. 602-2</name>
    <dbReference type="NCBI Taxonomy" id="2710887"/>
    <lineage>
        <taxon>Bacteria</taxon>
        <taxon>Pseudomonadati</taxon>
        <taxon>Pseudomonadota</taxon>
        <taxon>Alphaproteobacteria</taxon>
        <taxon>Caulobacterales</taxon>
        <taxon>Caulobacteraceae</taxon>
        <taxon>Caulobacter</taxon>
    </lineage>
</organism>
<dbReference type="InterPro" id="IPR036390">
    <property type="entry name" value="WH_DNA-bd_sf"/>
</dbReference>
<name>A0A6G4QT51_9CAUL</name>
<accession>A0A6G4QT51</accession>
<sequence length="311" mass="34280">MRDVRALDLNLLRALDVLLDERSVTRAADRLALTQPAVSGMLARLRESFEDPLFVRGRRGVVPTLRALELAEPVKRILAEAEALLQPVRFDPASASFTLTLAATDYALEAIVAPFVTALRARAPGVVVRVRPLDDDQILDQFERGAVDLAFMTPDSTPGELHARPLFDEAYVCALRADHPDATSSTLSLDRFCALDHALVSYSGEPFQGVTDVALAATGRQRRVALSVTSFLILLKVLRTTDLIAVAPKRLLADAEGLVFRQPPVPIPGFTKVAAWHERTHRDQGHRWVRDLLFEVNATIPSPPCEVFEPR</sequence>
<proteinExistence type="inferred from homology"/>
<evidence type="ECO:0000256" key="1">
    <source>
        <dbReference type="ARBA" id="ARBA00009437"/>
    </source>
</evidence>
<evidence type="ECO:0000256" key="3">
    <source>
        <dbReference type="ARBA" id="ARBA00023125"/>
    </source>
</evidence>
<comment type="similarity">
    <text evidence="1">Belongs to the LysR transcriptional regulatory family.</text>
</comment>
<dbReference type="EMBL" id="JAAKGT010000001">
    <property type="protein sequence ID" value="NGM48435.1"/>
    <property type="molecule type" value="Genomic_DNA"/>
</dbReference>
<evidence type="ECO:0000256" key="2">
    <source>
        <dbReference type="ARBA" id="ARBA00023015"/>
    </source>
</evidence>
<keyword evidence="2" id="KW-0805">Transcription regulation</keyword>
<evidence type="ECO:0000259" key="5">
    <source>
        <dbReference type="PROSITE" id="PS50931"/>
    </source>
</evidence>
<dbReference type="InterPro" id="IPR036388">
    <property type="entry name" value="WH-like_DNA-bd_sf"/>
</dbReference>
<dbReference type="InterPro" id="IPR005119">
    <property type="entry name" value="LysR_subst-bd"/>
</dbReference>
<dbReference type="Pfam" id="PF03466">
    <property type="entry name" value="LysR_substrate"/>
    <property type="match status" value="1"/>
</dbReference>
<protein>
    <submittedName>
        <fullName evidence="6">LysR family transcriptional regulator</fullName>
    </submittedName>
</protein>
<dbReference type="PROSITE" id="PS50931">
    <property type="entry name" value="HTH_LYSR"/>
    <property type="match status" value="1"/>
</dbReference>
<reference evidence="6" key="1">
    <citation type="submission" date="2020-02" db="EMBL/GenBank/DDBJ databases">
        <authorList>
            <person name="Gao J."/>
            <person name="Sun J."/>
        </authorList>
    </citation>
    <scope>NUCLEOTIDE SEQUENCE</scope>
    <source>
        <strain evidence="6">602-2</strain>
    </source>
</reference>
<comment type="caution">
    <text evidence="6">The sequence shown here is derived from an EMBL/GenBank/DDBJ whole genome shotgun (WGS) entry which is preliminary data.</text>
</comment>
<dbReference type="PANTHER" id="PTHR30118">
    <property type="entry name" value="HTH-TYPE TRANSCRIPTIONAL REGULATOR LEUO-RELATED"/>
    <property type="match status" value="1"/>
</dbReference>
<dbReference type="RefSeq" id="WP_165255705.1">
    <property type="nucleotide sequence ID" value="NZ_JAAKGT010000001.1"/>
</dbReference>
<dbReference type="InterPro" id="IPR000847">
    <property type="entry name" value="LysR_HTH_N"/>
</dbReference>
<keyword evidence="3" id="KW-0238">DNA-binding</keyword>
<dbReference type="InterPro" id="IPR050389">
    <property type="entry name" value="LysR-type_TF"/>
</dbReference>
<dbReference type="GO" id="GO:0003700">
    <property type="term" value="F:DNA-binding transcription factor activity"/>
    <property type="evidence" value="ECO:0007669"/>
    <property type="project" value="InterPro"/>
</dbReference>
<dbReference type="AlphaFoldDB" id="A0A6G4QT51"/>